<dbReference type="GO" id="GO:0008237">
    <property type="term" value="F:metallopeptidase activity"/>
    <property type="evidence" value="ECO:0007669"/>
    <property type="project" value="UniProtKB-KW"/>
</dbReference>
<sequence length="344" mass="37504">MIGRALFTSAAAAGAVAVAVYLYRRRKGAPTPASVASTPGKKTKALKEIRRVDYTTPPINIESVRLVAKLDEPNASTERGKAVSIIETALGCYYNPSVPESELVLHAEDMDVLEVAVSHQGKVKSILSPGRDYVYDAEAETLTIQRAALVGNGSDVFTLHTVVAIDPEANKQLQGLFKSSGIFCTQMEAEGYRRMTPHLDRPDVLSVYTVRIEADAGSCPVLLSNGNRTGAGALPNGRHFAEYHDPFPKPSYLFALVAGRLGVLSGQFTTAWAKREVTLNIYTEPECVDQLEFGMACIQKAMRWDEEQFGREYDLDVFNIVAVADFNMGAMENKGLNVFNSKCA</sequence>
<comment type="caution">
    <text evidence="11">The sequence shown here is derived from an EMBL/GenBank/DDBJ whole genome shotgun (WGS) entry which is preliminary data.</text>
</comment>
<evidence type="ECO:0000256" key="1">
    <source>
        <dbReference type="ARBA" id="ARBA00001947"/>
    </source>
</evidence>
<keyword evidence="5" id="KW-0479">Metal-binding</keyword>
<comment type="cofactor">
    <cofactor evidence="1">
        <name>Zn(2+)</name>
        <dbReference type="ChEBI" id="CHEBI:29105"/>
    </cofactor>
</comment>
<comment type="similarity">
    <text evidence="2">Belongs to the peptidase M1 family.</text>
</comment>
<keyword evidence="3 11" id="KW-0031">Aminopeptidase</keyword>
<keyword evidence="12" id="KW-1185">Reference proteome</keyword>
<keyword evidence="6" id="KW-0378">Hydrolase</keyword>
<dbReference type="EMBL" id="JWZX01002677">
    <property type="protein sequence ID" value="KOO27722.1"/>
    <property type="molecule type" value="Genomic_DNA"/>
</dbReference>
<dbReference type="GO" id="GO:0004177">
    <property type="term" value="F:aminopeptidase activity"/>
    <property type="evidence" value="ECO:0007669"/>
    <property type="project" value="UniProtKB-KW"/>
</dbReference>
<dbReference type="PANTHER" id="PTHR46322">
    <property type="entry name" value="PUROMYCIN-SENSITIVE AMINOPEPTIDASE"/>
    <property type="match status" value="1"/>
</dbReference>
<protein>
    <submittedName>
        <fullName evidence="11">Aminopeptidase n</fullName>
    </submittedName>
</protein>
<gene>
    <name evidence="11" type="ORF">Ctob_014174</name>
</gene>
<dbReference type="GO" id="GO:0006508">
    <property type="term" value="P:proteolysis"/>
    <property type="evidence" value="ECO:0007669"/>
    <property type="project" value="UniProtKB-KW"/>
</dbReference>
<evidence type="ECO:0000256" key="4">
    <source>
        <dbReference type="ARBA" id="ARBA00022670"/>
    </source>
</evidence>
<keyword evidence="7" id="KW-0862">Zinc</keyword>
<dbReference type="Gene3D" id="2.60.40.1730">
    <property type="entry name" value="tricorn interacting facor f3 domain"/>
    <property type="match status" value="1"/>
</dbReference>
<accession>A0A0M0JN14</accession>
<reference evidence="12" key="1">
    <citation type="journal article" date="2015" name="PLoS Genet.">
        <title>Genome Sequence and Transcriptome Analyses of Chrysochromulina tobin: Metabolic Tools for Enhanced Algal Fitness in the Prominent Order Prymnesiales (Haptophyceae).</title>
        <authorList>
            <person name="Hovde B.T."/>
            <person name="Deodato C.R."/>
            <person name="Hunsperger H.M."/>
            <person name="Ryken S.A."/>
            <person name="Yost W."/>
            <person name="Jha R.K."/>
            <person name="Patterson J."/>
            <person name="Monnat R.J. Jr."/>
            <person name="Barlow S.B."/>
            <person name="Starkenburg S.R."/>
            <person name="Cattolico R.A."/>
        </authorList>
    </citation>
    <scope>NUCLEOTIDE SEQUENCE</scope>
    <source>
        <strain evidence="12">CCMP291</strain>
    </source>
</reference>
<evidence type="ECO:0000256" key="2">
    <source>
        <dbReference type="ARBA" id="ARBA00010136"/>
    </source>
</evidence>
<dbReference type="Pfam" id="PF01433">
    <property type="entry name" value="Peptidase_M1"/>
    <property type="match status" value="1"/>
</dbReference>
<dbReference type="InterPro" id="IPR045357">
    <property type="entry name" value="Aminopeptidase_N-like_N"/>
</dbReference>
<evidence type="ECO:0000259" key="10">
    <source>
        <dbReference type="Pfam" id="PF17900"/>
    </source>
</evidence>
<dbReference type="SUPFAM" id="SSF63737">
    <property type="entry name" value="Leukotriene A4 hydrolase N-terminal domain"/>
    <property type="match status" value="1"/>
</dbReference>
<feature type="domain" description="Aminopeptidase N-like N-terminal" evidence="10">
    <location>
        <begin position="95"/>
        <end position="253"/>
    </location>
</feature>
<evidence type="ECO:0000256" key="8">
    <source>
        <dbReference type="ARBA" id="ARBA00023049"/>
    </source>
</evidence>
<evidence type="ECO:0000256" key="5">
    <source>
        <dbReference type="ARBA" id="ARBA00022723"/>
    </source>
</evidence>
<evidence type="ECO:0000259" key="9">
    <source>
        <dbReference type="Pfam" id="PF01433"/>
    </source>
</evidence>
<dbReference type="OrthoDB" id="10031169at2759"/>
<dbReference type="InterPro" id="IPR042097">
    <property type="entry name" value="Aminopeptidase_N-like_N_sf"/>
</dbReference>
<dbReference type="GO" id="GO:0008270">
    <property type="term" value="F:zinc ion binding"/>
    <property type="evidence" value="ECO:0007669"/>
    <property type="project" value="InterPro"/>
</dbReference>
<evidence type="ECO:0000313" key="11">
    <source>
        <dbReference type="EMBL" id="KOO27722.1"/>
    </source>
</evidence>
<name>A0A0M0JN14_9EUKA</name>
<keyword evidence="4" id="KW-0645">Protease</keyword>
<evidence type="ECO:0000256" key="7">
    <source>
        <dbReference type="ARBA" id="ARBA00022833"/>
    </source>
</evidence>
<dbReference type="PANTHER" id="PTHR46322:SF1">
    <property type="entry name" value="PUROMYCIN-SENSITIVE AMINOPEPTIDASE"/>
    <property type="match status" value="1"/>
</dbReference>
<dbReference type="FunFam" id="3.30.2010.30:FF:000002">
    <property type="entry name" value="Putative aminopeptidase N"/>
    <property type="match status" value="1"/>
</dbReference>
<evidence type="ECO:0000256" key="3">
    <source>
        <dbReference type="ARBA" id="ARBA00022438"/>
    </source>
</evidence>
<dbReference type="InterPro" id="IPR014782">
    <property type="entry name" value="Peptidase_M1_dom"/>
</dbReference>
<proteinExistence type="inferred from homology"/>
<dbReference type="Pfam" id="PF17900">
    <property type="entry name" value="Peptidase_M1_N"/>
    <property type="match status" value="1"/>
</dbReference>
<evidence type="ECO:0000313" key="12">
    <source>
        <dbReference type="Proteomes" id="UP000037460"/>
    </source>
</evidence>
<dbReference type="SUPFAM" id="SSF55486">
    <property type="entry name" value="Metalloproteases ('zincins'), catalytic domain"/>
    <property type="match status" value="1"/>
</dbReference>
<evidence type="ECO:0000256" key="6">
    <source>
        <dbReference type="ARBA" id="ARBA00022801"/>
    </source>
</evidence>
<dbReference type="AlphaFoldDB" id="A0A0M0JN14"/>
<dbReference type="InterPro" id="IPR012779">
    <property type="entry name" value="Peptidase_M1_pepN"/>
</dbReference>
<dbReference type="Gene3D" id="3.30.2010.30">
    <property type="match status" value="1"/>
</dbReference>
<dbReference type="Proteomes" id="UP000037460">
    <property type="component" value="Unassembled WGS sequence"/>
</dbReference>
<keyword evidence="8" id="KW-0482">Metalloprotease</keyword>
<feature type="domain" description="Peptidase M1 membrane alanine aminopeptidase" evidence="9">
    <location>
        <begin position="295"/>
        <end position="343"/>
    </location>
</feature>
<organism evidence="11 12">
    <name type="scientific">Chrysochromulina tobinii</name>
    <dbReference type="NCBI Taxonomy" id="1460289"/>
    <lineage>
        <taxon>Eukaryota</taxon>
        <taxon>Haptista</taxon>
        <taxon>Haptophyta</taxon>
        <taxon>Prymnesiophyceae</taxon>
        <taxon>Prymnesiales</taxon>
        <taxon>Chrysochromulinaceae</taxon>
        <taxon>Chrysochromulina</taxon>
    </lineage>
</organism>